<dbReference type="InterPro" id="IPR029510">
    <property type="entry name" value="Ald_DH_CS_GLU"/>
</dbReference>
<dbReference type="RefSeq" id="XP_052946967.1">
    <property type="nucleotide sequence ID" value="XM_053093665.1"/>
</dbReference>
<evidence type="ECO:0000256" key="5">
    <source>
        <dbReference type="PROSITE-ProRule" id="PRU10007"/>
    </source>
</evidence>
<evidence type="ECO:0000256" key="1">
    <source>
        <dbReference type="ARBA" id="ARBA00009986"/>
    </source>
</evidence>
<evidence type="ECO:0000313" key="9">
    <source>
        <dbReference type="EMBL" id="KAI9637190.1"/>
    </source>
</evidence>
<accession>A0AA38HBP6</accession>
<keyword evidence="7" id="KW-0472">Membrane</keyword>
<comment type="similarity">
    <text evidence="1 3 6">Belongs to the aldehyde dehydrogenase family.</text>
</comment>
<protein>
    <recommendedName>
        <fullName evidence="3">Aldehyde dehydrogenase</fullName>
    </recommendedName>
</protein>
<evidence type="ECO:0000256" key="7">
    <source>
        <dbReference type="SAM" id="Phobius"/>
    </source>
</evidence>
<organism evidence="9 10">
    <name type="scientific">Dioszegia hungarica</name>
    <dbReference type="NCBI Taxonomy" id="4972"/>
    <lineage>
        <taxon>Eukaryota</taxon>
        <taxon>Fungi</taxon>
        <taxon>Dikarya</taxon>
        <taxon>Basidiomycota</taxon>
        <taxon>Agaricomycotina</taxon>
        <taxon>Tremellomycetes</taxon>
        <taxon>Tremellales</taxon>
        <taxon>Bulleribasidiaceae</taxon>
        <taxon>Dioszegia</taxon>
    </lineage>
</organism>
<dbReference type="Gene3D" id="3.40.605.10">
    <property type="entry name" value="Aldehyde Dehydrogenase, Chain A, domain 1"/>
    <property type="match status" value="1"/>
</dbReference>
<dbReference type="InterPro" id="IPR016162">
    <property type="entry name" value="Ald_DH_N"/>
</dbReference>
<dbReference type="PIRSF" id="PIRSF036492">
    <property type="entry name" value="ALDH"/>
    <property type="match status" value="1"/>
</dbReference>
<sequence length="529" mass="59182">MSAQTDTPLGEIDAIFDRLKTRFASRATYSVDYRTYHLKQLGYMLKDNQQQIYDALKTDLDKGSWACDIEELYPIYNEIELAIRKLPEWMKTESRSKDAITTFKFISPRIVKQPKGVVLIIGPWNFPIQCVLIPLVNAIAAGCPVILKPSELSPAVSVLLSQLIPRYLDPEAYAVVAGGIEHATKLLEKEWGHIIYTGSTRVGRIVAAAAAKTLTPTTLELGGKSPVIVAECANIKVAMKRLLSLKQANIGQMCVSPDYILCVRSRVDELVSFCKNTLDEYWPKHPHPQSFLNTQATARLASKSGYNRQLSFLEHAEQQGTLIYRGETDEEKQRMGISLVLLDKGKDGGKVMQEEVFGPVLPIIVVEDLDEAIKYINDRPHPLALYGCTTTKKAQDRIIAETISGSLTFNDFGVATINRSLPFGGVGESGWGSYHGQDGFNTFTHNKPVLNSPFWTETIQTIRYPPLTPTKAWIARLSFLIPMNYKRPISVEQEYNRRKRRAIIRWLAIMLIGLSGGWFGLAAIMGRTT</sequence>
<dbReference type="InterPro" id="IPR016163">
    <property type="entry name" value="Ald_DH_C"/>
</dbReference>
<feature type="transmembrane region" description="Helical" evidence="7">
    <location>
        <begin position="503"/>
        <end position="525"/>
    </location>
</feature>
<dbReference type="Gene3D" id="3.40.309.10">
    <property type="entry name" value="Aldehyde Dehydrogenase, Chain A, domain 2"/>
    <property type="match status" value="1"/>
</dbReference>
<dbReference type="InterPro" id="IPR012394">
    <property type="entry name" value="Aldehyde_DH_NAD(P)"/>
</dbReference>
<reference evidence="9" key="1">
    <citation type="journal article" date="2022" name="G3 (Bethesda)">
        <title>High quality genome of the basidiomycete yeast Dioszegia hungarica PDD-24b-2 isolated from cloud water.</title>
        <authorList>
            <person name="Jarrige D."/>
            <person name="Haridas S."/>
            <person name="Bleykasten-Grosshans C."/>
            <person name="Joly M."/>
            <person name="Nadalig T."/>
            <person name="Sancelme M."/>
            <person name="Vuilleumier S."/>
            <person name="Grigoriev I.V."/>
            <person name="Amato P."/>
            <person name="Bringel F."/>
        </authorList>
    </citation>
    <scope>NUCLEOTIDE SEQUENCE</scope>
    <source>
        <strain evidence="9">PDD-24b-2</strain>
    </source>
</reference>
<dbReference type="GeneID" id="77732870"/>
<dbReference type="PANTHER" id="PTHR43570">
    <property type="entry name" value="ALDEHYDE DEHYDROGENASE"/>
    <property type="match status" value="1"/>
</dbReference>
<keyword evidence="2 3" id="KW-0560">Oxidoreductase</keyword>
<dbReference type="PROSITE" id="PS00687">
    <property type="entry name" value="ALDEHYDE_DEHYDR_GLU"/>
    <property type="match status" value="1"/>
</dbReference>
<evidence type="ECO:0000256" key="4">
    <source>
        <dbReference type="PIRSR" id="PIRSR036492-1"/>
    </source>
</evidence>
<name>A0AA38HBP6_9TREE</name>
<feature type="active site" evidence="4">
    <location>
        <position position="254"/>
    </location>
</feature>
<dbReference type="Proteomes" id="UP001164286">
    <property type="component" value="Unassembled WGS sequence"/>
</dbReference>
<dbReference type="GO" id="GO:0004029">
    <property type="term" value="F:aldehyde dehydrogenase (NAD+) activity"/>
    <property type="evidence" value="ECO:0007669"/>
    <property type="project" value="TreeGrafter"/>
</dbReference>
<dbReference type="GO" id="GO:0006081">
    <property type="term" value="P:aldehyde metabolic process"/>
    <property type="evidence" value="ECO:0007669"/>
    <property type="project" value="InterPro"/>
</dbReference>
<gene>
    <name evidence="9" type="ORF">MKK02DRAFT_45902</name>
</gene>
<dbReference type="AlphaFoldDB" id="A0AA38HBP6"/>
<feature type="active site" evidence="4 5">
    <location>
        <position position="220"/>
    </location>
</feature>
<dbReference type="GO" id="GO:0005737">
    <property type="term" value="C:cytoplasm"/>
    <property type="evidence" value="ECO:0007669"/>
    <property type="project" value="TreeGrafter"/>
</dbReference>
<evidence type="ECO:0000256" key="2">
    <source>
        <dbReference type="ARBA" id="ARBA00023002"/>
    </source>
</evidence>
<evidence type="ECO:0000259" key="8">
    <source>
        <dbReference type="Pfam" id="PF00171"/>
    </source>
</evidence>
<dbReference type="FunFam" id="3.40.605.10:FF:000004">
    <property type="entry name" value="Aldehyde dehydrogenase"/>
    <property type="match status" value="1"/>
</dbReference>
<proteinExistence type="inferred from homology"/>
<evidence type="ECO:0000313" key="10">
    <source>
        <dbReference type="Proteomes" id="UP001164286"/>
    </source>
</evidence>
<feature type="domain" description="Aldehyde dehydrogenase" evidence="8">
    <location>
        <begin position="11"/>
        <end position="447"/>
    </location>
</feature>
<dbReference type="InterPro" id="IPR015590">
    <property type="entry name" value="Aldehyde_DH_dom"/>
</dbReference>
<comment type="caution">
    <text evidence="9">The sequence shown here is derived from an EMBL/GenBank/DDBJ whole genome shotgun (WGS) entry which is preliminary data.</text>
</comment>
<evidence type="ECO:0000256" key="6">
    <source>
        <dbReference type="RuleBase" id="RU003345"/>
    </source>
</evidence>
<keyword evidence="10" id="KW-1185">Reference proteome</keyword>
<dbReference type="EMBL" id="JAKWFO010000005">
    <property type="protein sequence ID" value="KAI9637190.1"/>
    <property type="molecule type" value="Genomic_DNA"/>
</dbReference>
<keyword evidence="7" id="KW-1133">Transmembrane helix</keyword>
<evidence type="ECO:0000256" key="3">
    <source>
        <dbReference type="PIRNR" id="PIRNR036492"/>
    </source>
</evidence>
<dbReference type="PANTHER" id="PTHR43570:SF16">
    <property type="entry name" value="ALDEHYDE DEHYDROGENASE TYPE III, ISOFORM Q"/>
    <property type="match status" value="1"/>
</dbReference>
<dbReference type="InterPro" id="IPR016161">
    <property type="entry name" value="Ald_DH/histidinol_DH"/>
</dbReference>
<keyword evidence="7" id="KW-0812">Transmembrane</keyword>
<dbReference type="Pfam" id="PF00171">
    <property type="entry name" value="Aldedh"/>
    <property type="match status" value="1"/>
</dbReference>
<dbReference type="SUPFAM" id="SSF53720">
    <property type="entry name" value="ALDH-like"/>
    <property type="match status" value="1"/>
</dbReference>